<keyword evidence="6 7" id="KW-0472">Membrane</keyword>
<proteinExistence type="inferred from homology"/>
<dbReference type="GeneID" id="39578374"/>
<keyword evidence="4 7" id="KW-0812">Transmembrane</keyword>
<accession>A0A3N2PUE2</accession>
<sequence>MRPRGITFALTVAAALLLVFWTVTRIRTFTSLFVAHSGIVLTQDQVASSHNASQPQPRTRAIPKITHQIFHNWNDKGNDTLPADWAVLRQTCIDLHSDDDDEWQHMLWTQAKSHDFVATNFPSFLAIYDNYRYPVQRVDALRYLLLYHYGGIYLDLDNGCLRDLEPLLYYPAWTTEFLSGGPLNNNLLGSSAKHPFFGILVSALEYYGPNDYFMPYITVSYTTGQWFETIAWERYHQTAQGQAEPLYRILVDNEPTPPSAPQGPHGPVVFFSTGRGGTWNQWDNFLFAWTGAQYLLIAVLVAAVVRLLWWRGRRTSVARRGRYDLYNTFMGKR</sequence>
<dbReference type="Proteomes" id="UP000272025">
    <property type="component" value="Unassembled WGS sequence"/>
</dbReference>
<dbReference type="SUPFAM" id="SSF53448">
    <property type="entry name" value="Nucleotide-diphospho-sugar transferases"/>
    <property type="match status" value="1"/>
</dbReference>
<dbReference type="OrthoDB" id="3647at2759"/>
<keyword evidence="9" id="KW-1185">Reference proteome</keyword>
<feature type="transmembrane region" description="Helical" evidence="7">
    <location>
        <begin position="286"/>
        <end position="309"/>
    </location>
</feature>
<reference evidence="8 9" key="1">
    <citation type="journal article" date="2018" name="Mol. Ecol.">
        <title>The obligate alkalophilic soda-lake fungus Sodiomyces alkalinus has shifted to a protein diet.</title>
        <authorList>
            <person name="Grum-Grzhimaylo A.A."/>
            <person name="Falkoski D.L."/>
            <person name="van den Heuvel J."/>
            <person name="Valero-Jimenez C.A."/>
            <person name="Min B."/>
            <person name="Choi I.G."/>
            <person name="Lipzen A."/>
            <person name="Daum C.G."/>
            <person name="Aanen D.K."/>
            <person name="Tsang A."/>
            <person name="Henrissat B."/>
            <person name="Bilanenko E.N."/>
            <person name="de Vries R.P."/>
            <person name="van Kan J.A.L."/>
            <person name="Grigoriev I.V."/>
            <person name="Debets A.J.M."/>
        </authorList>
    </citation>
    <scope>NUCLEOTIDE SEQUENCE [LARGE SCALE GENOMIC DNA]</scope>
    <source>
        <strain evidence="8 9">F11</strain>
    </source>
</reference>
<organism evidence="8 9">
    <name type="scientific">Sodiomyces alkalinus (strain CBS 110278 / VKM F-3762 / F11)</name>
    <name type="common">Alkaliphilic filamentous fungus</name>
    <dbReference type="NCBI Taxonomy" id="1314773"/>
    <lineage>
        <taxon>Eukaryota</taxon>
        <taxon>Fungi</taxon>
        <taxon>Dikarya</taxon>
        <taxon>Ascomycota</taxon>
        <taxon>Pezizomycotina</taxon>
        <taxon>Sordariomycetes</taxon>
        <taxon>Hypocreomycetidae</taxon>
        <taxon>Glomerellales</taxon>
        <taxon>Plectosphaerellaceae</taxon>
        <taxon>Sodiomyces</taxon>
    </lineage>
</organism>
<dbReference type="InterPro" id="IPR051706">
    <property type="entry name" value="Glycosyltransferase_domain"/>
</dbReference>
<name>A0A3N2PUE2_SODAK</name>
<evidence type="ECO:0008006" key="10">
    <source>
        <dbReference type="Google" id="ProtNLM"/>
    </source>
</evidence>
<dbReference type="Gene3D" id="3.90.550.20">
    <property type="match status" value="1"/>
</dbReference>
<dbReference type="PANTHER" id="PTHR32385">
    <property type="entry name" value="MANNOSYL PHOSPHORYLINOSITOL CERAMIDE SYNTHASE"/>
    <property type="match status" value="1"/>
</dbReference>
<evidence type="ECO:0000256" key="7">
    <source>
        <dbReference type="SAM" id="Phobius"/>
    </source>
</evidence>
<evidence type="ECO:0000256" key="6">
    <source>
        <dbReference type="ARBA" id="ARBA00023136"/>
    </source>
</evidence>
<dbReference type="AlphaFoldDB" id="A0A3N2PUE2"/>
<dbReference type="InterPro" id="IPR007577">
    <property type="entry name" value="GlycoTrfase_DXD_sugar-bd_CS"/>
</dbReference>
<evidence type="ECO:0000256" key="1">
    <source>
        <dbReference type="ARBA" id="ARBA00004370"/>
    </source>
</evidence>
<evidence type="ECO:0000256" key="5">
    <source>
        <dbReference type="ARBA" id="ARBA00022989"/>
    </source>
</evidence>
<dbReference type="Pfam" id="PF04488">
    <property type="entry name" value="Gly_transf_sug"/>
    <property type="match status" value="1"/>
</dbReference>
<dbReference type="STRING" id="1314773.A0A3N2PUE2"/>
<dbReference type="RefSeq" id="XP_028465933.1">
    <property type="nucleotide sequence ID" value="XM_028609896.1"/>
</dbReference>
<protein>
    <recommendedName>
        <fullName evidence="10">Mannosyl phosphorylinositol ceramide synthase SUR1</fullName>
    </recommendedName>
</protein>
<dbReference type="InterPro" id="IPR029044">
    <property type="entry name" value="Nucleotide-diphossugar_trans"/>
</dbReference>
<dbReference type="PANTHER" id="PTHR32385:SF20">
    <property type="entry name" value="MANNOSYL PHOSPHORYLINOSITOL CERAMIDE SYNTHASE CSH1-RELATED"/>
    <property type="match status" value="1"/>
</dbReference>
<dbReference type="GO" id="GO:0016020">
    <property type="term" value="C:membrane"/>
    <property type="evidence" value="ECO:0007669"/>
    <property type="project" value="UniProtKB-SubCell"/>
</dbReference>
<dbReference type="EMBL" id="ML119056">
    <property type="protein sequence ID" value="ROT38127.1"/>
    <property type="molecule type" value="Genomic_DNA"/>
</dbReference>
<comment type="similarity">
    <text evidence="2">Belongs to the glycosyltransferase 32 family.</text>
</comment>
<evidence type="ECO:0000256" key="2">
    <source>
        <dbReference type="ARBA" id="ARBA00009003"/>
    </source>
</evidence>
<evidence type="ECO:0000256" key="4">
    <source>
        <dbReference type="ARBA" id="ARBA00022692"/>
    </source>
</evidence>
<evidence type="ECO:0000313" key="9">
    <source>
        <dbReference type="Proteomes" id="UP000272025"/>
    </source>
</evidence>
<comment type="subcellular location">
    <subcellularLocation>
        <location evidence="1">Membrane</location>
    </subcellularLocation>
</comment>
<keyword evidence="3" id="KW-0808">Transferase</keyword>
<evidence type="ECO:0000313" key="8">
    <source>
        <dbReference type="EMBL" id="ROT38127.1"/>
    </source>
</evidence>
<evidence type="ECO:0000256" key="3">
    <source>
        <dbReference type="ARBA" id="ARBA00022679"/>
    </source>
</evidence>
<gene>
    <name evidence="8" type="ORF">SODALDRAFT_324552</name>
</gene>
<dbReference type="GO" id="GO:0000030">
    <property type="term" value="F:mannosyltransferase activity"/>
    <property type="evidence" value="ECO:0007669"/>
    <property type="project" value="TreeGrafter"/>
</dbReference>
<dbReference type="GO" id="GO:0051999">
    <property type="term" value="P:mannosyl-inositol phosphorylceramide biosynthetic process"/>
    <property type="evidence" value="ECO:0007669"/>
    <property type="project" value="TreeGrafter"/>
</dbReference>
<keyword evidence="5 7" id="KW-1133">Transmembrane helix</keyword>